<keyword evidence="3" id="KW-1185">Reference proteome</keyword>
<sequence length="145" mass="15111" precursor="true">MNMMTHALLATVLTTAMASQATAAEGAATLTLEIGSVAPTDGFLMVGLYNSEAGWNDGTAIAGTRAVVDGNQVTVVFADLPTGTYGVKMYHDVDADGEMDTNLMGIPSEPFAFSNNARGRFGPPEWTAAAFELSVDGSVHTISFE</sequence>
<reference evidence="2 3" key="1">
    <citation type="submission" date="2006-08" db="EMBL/GenBank/DDBJ databases">
        <title>Complete sequence of Maricaulis maris MCS10.</title>
        <authorList>
            <consortium name="US DOE Joint Genome Institute"/>
            <person name="Copeland A."/>
            <person name="Lucas S."/>
            <person name="Lapidus A."/>
            <person name="Barry K."/>
            <person name="Detter J.C."/>
            <person name="Glavina del Rio T."/>
            <person name="Hammon N."/>
            <person name="Israni S."/>
            <person name="Dalin E."/>
            <person name="Tice H."/>
            <person name="Pitluck S."/>
            <person name="Saunders E."/>
            <person name="Brettin T."/>
            <person name="Bruce D."/>
            <person name="Han C."/>
            <person name="Tapia R."/>
            <person name="Gilna P."/>
            <person name="Schmutz J."/>
            <person name="Larimer F."/>
            <person name="Land M."/>
            <person name="Hauser L."/>
            <person name="Kyrpides N."/>
            <person name="Mikhailova N."/>
            <person name="Viollier P."/>
            <person name="Stephens C."/>
            <person name="Richardson P."/>
        </authorList>
    </citation>
    <scope>NUCLEOTIDE SEQUENCE [LARGE SCALE GENOMIC DNA]</scope>
    <source>
        <strain evidence="2 3">MCS10</strain>
    </source>
</reference>
<dbReference type="KEGG" id="mmr:Mmar10_2825"/>
<evidence type="ECO:0000313" key="2">
    <source>
        <dbReference type="EMBL" id="ABI67106.1"/>
    </source>
</evidence>
<name>Q0AKT7_MARMM</name>
<protein>
    <recommendedName>
        <fullName evidence="4">DUF2141 domain-containing protein</fullName>
    </recommendedName>
</protein>
<organism evidence="2 3">
    <name type="scientific">Maricaulis maris (strain MCS10)</name>
    <name type="common">Caulobacter maris</name>
    <dbReference type="NCBI Taxonomy" id="394221"/>
    <lineage>
        <taxon>Bacteria</taxon>
        <taxon>Pseudomonadati</taxon>
        <taxon>Pseudomonadota</taxon>
        <taxon>Alphaproteobacteria</taxon>
        <taxon>Maricaulales</taxon>
        <taxon>Maricaulaceae</taxon>
        <taxon>Maricaulis</taxon>
    </lineage>
</organism>
<proteinExistence type="predicted"/>
<dbReference type="AlphaFoldDB" id="Q0AKT7"/>
<dbReference type="STRING" id="394221.Mmar10_2825"/>
<feature type="signal peptide" evidence="1">
    <location>
        <begin position="1"/>
        <end position="23"/>
    </location>
</feature>
<evidence type="ECO:0000313" key="3">
    <source>
        <dbReference type="Proteomes" id="UP000001964"/>
    </source>
</evidence>
<dbReference type="EMBL" id="CP000449">
    <property type="protein sequence ID" value="ABI67106.1"/>
    <property type="molecule type" value="Genomic_DNA"/>
</dbReference>
<dbReference type="RefSeq" id="WP_011644750.1">
    <property type="nucleotide sequence ID" value="NC_008347.1"/>
</dbReference>
<gene>
    <name evidence="2" type="ordered locus">Mmar10_2825</name>
</gene>
<keyword evidence="1" id="KW-0732">Signal</keyword>
<dbReference type="eggNOG" id="COG4704">
    <property type="taxonomic scope" value="Bacteria"/>
</dbReference>
<dbReference type="Proteomes" id="UP000001964">
    <property type="component" value="Chromosome"/>
</dbReference>
<accession>Q0AKT7</accession>
<evidence type="ECO:0000256" key="1">
    <source>
        <dbReference type="SAM" id="SignalP"/>
    </source>
</evidence>
<dbReference type="HOGENOM" id="CLU_125018_1_0_5"/>
<dbReference type="Pfam" id="PF09912">
    <property type="entry name" value="DUF2141"/>
    <property type="match status" value="1"/>
</dbReference>
<dbReference type="InterPro" id="IPR018673">
    <property type="entry name" value="DUF2141"/>
</dbReference>
<feature type="chain" id="PRO_5004168154" description="DUF2141 domain-containing protein" evidence="1">
    <location>
        <begin position="24"/>
        <end position="145"/>
    </location>
</feature>
<evidence type="ECO:0008006" key="4">
    <source>
        <dbReference type="Google" id="ProtNLM"/>
    </source>
</evidence>